<protein>
    <submittedName>
        <fullName evidence="3">Uncharacterized protein</fullName>
    </submittedName>
</protein>
<dbReference type="EMBL" id="SSTE01014747">
    <property type="protein sequence ID" value="KAA0045053.1"/>
    <property type="molecule type" value="Genomic_DNA"/>
</dbReference>
<comment type="caution">
    <text evidence="3">The sequence shown here is derived from an EMBL/GenBank/DDBJ whole genome shotgun (WGS) entry which is preliminary data.</text>
</comment>
<organism evidence="3 5">
    <name type="scientific">Cucumis melo var. makuwa</name>
    <name type="common">Oriental melon</name>
    <dbReference type="NCBI Taxonomy" id="1194695"/>
    <lineage>
        <taxon>Eukaryota</taxon>
        <taxon>Viridiplantae</taxon>
        <taxon>Streptophyta</taxon>
        <taxon>Embryophyta</taxon>
        <taxon>Tracheophyta</taxon>
        <taxon>Spermatophyta</taxon>
        <taxon>Magnoliopsida</taxon>
        <taxon>eudicotyledons</taxon>
        <taxon>Gunneridae</taxon>
        <taxon>Pentapetalae</taxon>
        <taxon>rosids</taxon>
        <taxon>fabids</taxon>
        <taxon>Cucurbitales</taxon>
        <taxon>Cucurbitaceae</taxon>
        <taxon>Benincaseae</taxon>
        <taxon>Cucumis</taxon>
    </lineage>
</organism>
<keyword evidence="1" id="KW-1133">Transmembrane helix</keyword>
<name>A0A5D3BBF5_CUCMM</name>
<evidence type="ECO:0000313" key="5">
    <source>
        <dbReference type="Proteomes" id="UP000321947"/>
    </source>
</evidence>
<evidence type="ECO:0000313" key="3">
    <source>
        <dbReference type="EMBL" id="TYJ96274.1"/>
    </source>
</evidence>
<keyword evidence="1" id="KW-0472">Membrane</keyword>
<dbReference type="EMBL" id="SSTD01019745">
    <property type="protein sequence ID" value="TYJ96274.1"/>
    <property type="molecule type" value="Genomic_DNA"/>
</dbReference>
<feature type="transmembrane region" description="Helical" evidence="1">
    <location>
        <begin position="20"/>
        <end position="45"/>
    </location>
</feature>
<evidence type="ECO:0000313" key="4">
    <source>
        <dbReference type="Proteomes" id="UP000321393"/>
    </source>
</evidence>
<dbReference type="AlphaFoldDB" id="A0A5D3BBF5"/>
<dbReference type="Proteomes" id="UP000321947">
    <property type="component" value="Unassembled WGS sequence"/>
</dbReference>
<reference evidence="4 5" key="1">
    <citation type="submission" date="2019-08" db="EMBL/GenBank/DDBJ databases">
        <title>Draft genome sequences of two oriental melons (Cucumis melo L. var makuwa).</title>
        <authorList>
            <person name="Kwon S.-Y."/>
        </authorList>
    </citation>
    <scope>NUCLEOTIDE SEQUENCE [LARGE SCALE GENOMIC DNA]</scope>
    <source>
        <strain evidence="5">cv. Chang Bougi</strain>
        <strain evidence="4">cv. SW 3</strain>
        <tissue evidence="3">Leaf</tissue>
    </source>
</reference>
<evidence type="ECO:0000256" key="1">
    <source>
        <dbReference type="SAM" id="Phobius"/>
    </source>
</evidence>
<dbReference type="Proteomes" id="UP000321393">
    <property type="component" value="Unassembled WGS sequence"/>
</dbReference>
<proteinExistence type="predicted"/>
<sequence length="128" mass="14388">MSSRIFHLQTPLDCLKAFTPILALFLRFLFVCLGAPLMSIISVLIRPNLPIGLRPVCLLGIPFTSTGKSMSEESNNTFEFVEPTPITVSDIDPHPIILPTNQVPWKTYYRRILRKEVESPISQPPTPV</sequence>
<accession>A0A5D3BBF5</accession>
<keyword evidence="1" id="KW-0812">Transmembrane</keyword>
<evidence type="ECO:0000313" key="2">
    <source>
        <dbReference type="EMBL" id="KAA0045053.1"/>
    </source>
</evidence>
<gene>
    <name evidence="3" type="ORF">E5676_scaffold78209G00670</name>
    <name evidence="2" type="ORF">E6C27_scaffold30G00420</name>
</gene>